<feature type="transmembrane region" description="Helical" evidence="4">
    <location>
        <begin position="150"/>
        <end position="170"/>
    </location>
</feature>
<keyword evidence="4" id="KW-0472">Membrane</keyword>
<feature type="transmembrane region" description="Helical" evidence="4">
    <location>
        <begin position="20"/>
        <end position="37"/>
    </location>
</feature>
<proteinExistence type="predicted"/>
<feature type="domain" description="Signal transduction histidine kinase subgroup 3 dimerisation and phosphoacceptor" evidence="5">
    <location>
        <begin position="191"/>
        <end position="261"/>
    </location>
</feature>
<dbReference type="GO" id="GO:0016301">
    <property type="term" value="F:kinase activity"/>
    <property type="evidence" value="ECO:0007669"/>
    <property type="project" value="UniProtKB-KW"/>
</dbReference>
<evidence type="ECO:0000256" key="4">
    <source>
        <dbReference type="SAM" id="Phobius"/>
    </source>
</evidence>
<protein>
    <submittedName>
        <fullName evidence="6">Sensor histidine kinase</fullName>
    </submittedName>
</protein>
<reference evidence="6 7" key="1">
    <citation type="submission" date="2024-09" db="EMBL/GenBank/DDBJ databases">
        <authorList>
            <person name="Sun Q."/>
            <person name="Mori K."/>
        </authorList>
    </citation>
    <scope>NUCLEOTIDE SEQUENCE [LARGE SCALE GENOMIC DNA]</scope>
    <source>
        <strain evidence="6 7">JCM 9626</strain>
    </source>
</reference>
<keyword evidence="4" id="KW-0812">Transmembrane</keyword>
<dbReference type="PANTHER" id="PTHR24421">
    <property type="entry name" value="NITRATE/NITRITE SENSOR PROTEIN NARX-RELATED"/>
    <property type="match status" value="1"/>
</dbReference>
<keyword evidence="4" id="KW-1133">Transmembrane helix</keyword>
<dbReference type="SUPFAM" id="SSF55874">
    <property type="entry name" value="ATPase domain of HSP90 chaperone/DNA topoisomerase II/histidine kinase"/>
    <property type="match status" value="1"/>
</dbReference>
<evidence type="ECO:0000259" key="5">
    <source>
        <dbReference type="Pfam" id="PF07730"/>
    </source>
</evidence>
<keyword evidence="3" id="KW-0902">Two-component regulatory system</keyword>
<dbReference type="Gene3D" id="3.30.565.10">
    <property type="entry name" value="Histidine kinase-like ATPase, C-terminal domain"/>
    <property type="match status" value="1"/>
</dbReference>
<keyword evidence="1" id="KW-0808">Transferase</keyword>
<dbReference type="CDD" id="cd16917">
    <property type="entry name" value="HATPase_UhpB-NarQ-NarX-like"/>
    <property type="match status" value="1"/>
</dbReference>
<dbReference type="InterPro" id="IPR050482">
    <property type="entry name" value="Sensor_HK_TwoCompSys"/>
</dbReference>
<dbReference type="EMBL" id="JBHMDG010000026">
    <property type="protein sequence ID" value="MFB9314804.1"/>
    <property type="molecule type" value="Genomic_DNA"/>
</dbReference>
<dbReference type="Proteomes" id="UP001589750">
    <property type="component" value="Unassembled WGS sequence"/>
</dbReference>
<feature type="transmembrane region" description="Helical" evidence="4">
    <location>
        <begin position="49"/>
        <end position="69"/>
    </location>
</feature>
<evidence type="ECO:0000256" key="3">
    <source>
        <dbReference type="ARBA" id="ARBA00023012"/>
    </source>
</evidence>
<name>A0ABV5KDJ5_9ACTN</name>
<accession>A0ABV5KDJ5</accession>
<keyword evidence="7" id="KW-1185">Reference proteome</keyword>
<evidence type="ECO:0000256" key="1">
    <source>
        <dbReference type="ARBA" id="ARBA00022679"/>
    </source>
</evidence>
<dbReference type="InterPro" id="IPR036890">
    <property type="entry name" value="HATPase_C_sf"/>
</dbReference>
<keyword evidence="2 6" id="KW-0418">Kinase</keyword>
<evidence type="ECO:0000313" key="7">
    <source>
        <dbReference type="Proteomes" id="UP001589750"/>
    </source>
</evidence>
<dbReference type="PANTHER" id="PTHR24421:SF63">
    <property type="entry name" value="SENSOR HISTIDINE KINASE DESK"/>
    <property type="match status" value="1"/>
</dbReference>
<dbReference type="RefSeq" id="WP_211350992.1">
    <property type="nucleotide sequence ID" value="NZ_JBHMDG010000026.1"/>
</dbReference>
<feature type="transmembrane region" description="Helical" evidence="4">
    <location>
        <begin position="89"/>
        <end position="114"/>
    </location>
</feature>
<dbReference type="Pfam" id="PF07730">
    <property type="entry name" value="HisKA_3"/>
    <property type="match status" value="1"/>
</dbReference>
<evidence type="ECO:0000256" key="2">
    <source>
        <dbReference type="ARBA" id="ARBA00022777"/>
    </source>
</evidence>
<sequence>MTSGPSTTETEAPGVPVSRAAPFLAGIWLFFLLEPLAEAWDDRDEPRGLLGIVTTLLFACVYLSLWLGARGGREMRGRPELSRALAHLVVQTALGVTMVVLIGPSGAACSPYIAVGAIMVLPVRQAGVVVALLVMADVVLFRLADAGSPTGLLFGVLAASVAVLGVRTVVSRNHQLLAAQEENAGLAVDNERSRFARDLHDILGHSLTVITVKAELAGRLLDAGSPEAAERARAEVADLERLSRDALADVRRAVTGYRTVTLPEELIRARMVLEAAGITAVLPGSVDDVPTQARELFAWTVREGVTNVVRHSRAHTCEVRLSETGAEVRDDGVGVGSASASASDGPGSGLLGLRERAAAAGATVVTERLSPGFALRVVLG</sequence>
<evidence type="ECO:0000313" key="6">
    <source>
        <dbReference type="EMBL" id="MFB9314804.1"/>
    </source>
</evidence>
<gene>
    <name evidence="6" type="ORF">ACFFRI_17230</name>
</gene>
<dbReference type="Gene3D" id="1.20.5.1930">
    <property type="match status" value="1"/>
</dbReference>
<comment type="caution">
    <text evidence="6">The sequence shown here is derived from an EMBL/GenBank/DDBJ whole genome shotgun (WGS) entry which is preliminary data.</text>
</comment>
<organism evidence="6 7">
    <name type="scientific">Nocardioides plantarum</name>
    <dbReference type="NCBI Taxonomy" id="29299"/>
    <lineage>
        <taxon>Bacteria</taxon>
        <taxon>Bacillati</taxon>
        <taxon>Actinomycetota</taxon>
        <taxon>Actinomycetes</taxon>
        <taxon>Propionibacteriales</taxon>
        <taxon>Nocardioidaceae</taxon>
        <taxon>Nocardioides</taxon>
    </lineage>
</organism>
<dbReference type="InterPro" id="IPR011712">
    <property type="entry name" value="Sig_transdc_His_kin_sub3_dim/P"/>
</dbReference>